<reference evidence="1" key="1">
    <citation type="submission" date="2023-03" db="EMBL/GenBank/DDBJ databases">
        <title>Massive genome expansion in bonnet fungi (Mycena s.s.) driven by repeated elements and novel gene families across ecological guilds.</title>
        <authorList>
            <consortium name="Lawrence Berkeley National Laboratory"/>
            <person name="Harder C.B."/>
            <person name="Miyauchi S."/>
            <person name="Viragh M."/>
            <person name="Kuo A."/>
            <person name="Thoen E."/>
            <person name="Andreopoulos B."/>
            <person name="Lu D."/>
            <person name="Skrede I."/>
            <person name="Drula E."/>
            <person name="Henrissat B."/>
            <person name="Morin E."/>
            <person name="Kohler A."/>
            <person name="Barry K."/>
            <person name="LaButti K."/>
            <person name="Morin E."/>
            <person name="Salamov A."/>
            <person name="Lipzen A."/>
            <person name="Mereny Z."/>
            <person name="Hegedus B."/>
            <person name="Baldrian P."/>
            <person name="Stursova M."/>
            <person name="Weitz H."/>
            <person name="Taylor A."/>
            <person name="Grigoriev I.V."/>
            <person name="Nagy L.G."/>
            <person name="Martin F."/>
            <person name="Kauserud H."/>
        </authorList>
    </citation>
    <scope>NUCLEOTIDE SEQUENCE</scope>
    <source>
        <strain evidence="1">CBHHK002</strain>
    </source>
</reference>
<protein>
    <recommendedName>
        <fullName evidence="3">F-box domain-containing protein</fullName>
    </recommendedName>
</protein>
<dbReference type="Proteomes" id="UP001218218">
    <property type="component" value="Unassembled WGS sequence"/>
</dbReference>
<evidence type="ECO:0008006" key="3">
    <source>
        <dbReference type="Google" id="ProtNLM"/>
    </source>
</evidence>
<evidence type="ECO:0000313" key="2">
    <source>
        <dbReference type="Proteomes" id="UP001218218"/>
    </source>
</evidence>
<proteinExistence type="predicted"/>
<sequence>MERTEMQSLAMGHEVRGLHVPTEIFAEIFILCLPTARFMVPSLTAAPLAVSGVCRRWREAALATPNLWKSLSLDGKWVTPDLDYVDFCAEWISRAGSLPLSLSLKATASPDYTNTLLNLVRELSPQWQDIELDLGAMKQIVTFPPGDYRLLEKISIVPPSGGLLVSFHNAPKLREAELVPYTGQVQFPRRQLTAFSSQHLDVAPFFGFLREAPNLVHATFRIRDSALPTTRLVLPQLQSLALAASPIPYGYNMVPMAILDVLQTPALKSLTLSFPFRNLWPTHLWPPPHGILAFLSFVSRSSFQLHTLALSLMPVTTSMLIQCLYALPSLVHFKLKPLLKFELGTFFVQLVDRTVVPHLESLHLIFPFSKISESIVTPTALASVVTMLCARWNAGAGLQLFRLAHEDNSWPAGALTSHPDFRRLEEEGMSLYVGKLNEAVDSSALESGAPFYVS</sequence>
<dbReference type="Gene3D" id="1.20.1280.50">
    <property type="match status" value="1"/>
</dbReference>
<dbReference type="EMBL" id="JARIHO010000009">
    <property type="protein sequence ID" value="KAJ7355937.1"/>
    <property type="molecule type" value="Genomic_DNA"/>
</dbReference>
<dbReference type="AlphaFoldDB" id="A0AAD7EZE6"/>
<accession>A0AAD7EZE6</accession>
<organism evidence="1 2">
    <name type="scientific">Mycena albidolilacea</name>
    <dbReference type="NCBI Taxonomy" id="1033008"/>
    <lineage>
        <taxon>Eukaryota</taxon>
        <taxon>Fungi</taxon>
        <taxon>Dikarya</taxon>
        <taxon>Basidiomycota</taxon>
        <taxon>Agaricomycotina</taxon>
        <taxon>Agaricomycetes</taxon>
        <taxon>Agaricomycetidae</taxon>
        <taxon>Agaricales</taxon>
        <taxon>Marasmiineae</taxon>
        <taxon>Mycenaceae</taxon>
        <taxon>Mycena</taxon>
    </lineage>
</organism>
<keyword evidence="2" id="KW-1185">Reference proteome</keyword>
<name>A0AAD7EZE6_9AGAR</name>
<gene>
    <name evidence="1" type="ORF">DFH08DRAFT_803868</name>
</gene>
<comment type="caution">
    <text evidence="1">The sequence shown here is derived from an EMBL/GenBank/DDBJ whole genome shotgun (WGS) entry which is preliminary data.</text>
</comment>
<evidence type="ECO:0000313" key="1">
    <source>
        <dbReference type="EMBL" id="KAJ7355937.1"/>
    </source>
</evidence>